<dbReference type="InterPro" id="IPR001789">
    <property type="entry name" value="Sig_transdc_resp-reg_receiver"/>
</dbReference>
<evidence type="ECO:0000259" key="5">
    <source>
        <dbReference type="PROSITE" id="PS01124"/>
    </source>
</evidence>
<dbReference type="Pfam" id="PF00072">
    <property type="entry name" value="Response_reg"/>
    <property type="match status" value="1"/>
</dbReference>
<dbReference type="KEGG" id="cheb:HH215_29880"/>
<dbReference type="GO" id="GO:0003700">
    <property type="term" value="F:DNA-binding transcription factor activity"/>
    <property type="evidence" value="ECO:0007669"/>
    <property type="project" value="InterPro"/>
</dbReference>
<dbReference type="SMART" id="SM00342">
    <property type="entry name" value="HTH_ARAC"/>
    <property type="match status" value="1"/>
</dbReference>
<accession>A0A7Z2VPX8</accession>
<dbReference type="Pfam" id="PF12833">
    <property type="entry name" value="HTH_18"/>
    <property type="match status" value="1"/>
</dbReference>
<protein>
    <submittedName>
        <fullName evidence="7">Response regulator</fullName>
    </submittedName>
</protein>
<feature type="domain" description="Response regulatory" evidence="6">
    <location>
        <begin position="4"/>
        <end position="121"/>
    </location>
</feature>
<dbReference type="PANTHER" id="PTHR43280:SF28">
    <property type="entry name" value="HTH-TYPE TRANSCRIPTIONAL ACTIVATOR RHAS"/>
    <property type="match status" value="1"/>
</dbReference>
<keyword evidence="4" id="KW-0597">Phosphoprotein</keyword>
<dbReference type="GO" id="GO:0000160">
    <property type="term" value="P:phosphorelay signal transduction system"/>
    <property type="evidence" value="ECO:0007669"/>
    <property type="project" value="InterPro"/>
</dbReference>
<dbReference type="SMART" id="SM00448">
    <property type="entry name" value="REC"/>
    <property type="match status" value="1"/>
</dbReference>
<name>A0A7Z2VPX8_9BACL</name>
<proteinExistence type="predicted"/>
<dbReference type="PROSITE" id="PS01124">
    <property type="entry name" value="HTH_ARAC_FAMILY_2"/>
    <property type="match status" value="1"/>
</dbReference>
<dbReference type="InterPro" id="IPR018060">
    <property type="entry name" value="HTH_AraC"/>
</dbReference>
<gene>
    <name evidence="7" type="ORF">HH215_29880</name>
</gene>
<evidence type="ECO:0000256" key="2">
    <source>
        <dbReference type="ARBA" id="ARBA00023125"/>
    </source>
</evidence>
<dbReference type="PROSITE" id="PS50110">
    <property type="entry name" value="RESPONSE_REGULATORY"/>
    <property type="match status" value="1"/>
</dbReference>
<feature type="modified residue" description="4-aspartylphosphate" evidence="4">
    <location>
        <position position="56"/>
    </location>
</feature>
<dbReference type="PANTHER" id="PTHR43280">
    <property type="entry name" value="ARAC-FAMILY TRANSCRIPTIONAL REGULATOR"/>
    <property type="match status" value="1"/>
</dbReference>
<dbReference type="RefSeq" id="WP_169283215.1">
    <property type="nucleotide sequence ID" value="NZ_CP051680.1"/>
</dbReference>
<dbReference type="Gene3D" id="1.10.10.60">
    <property type="entry name" value="Homeodomain-like"/>
    <property type="match status" value="2"/>
</dbReference>
<evidence type="ECO:0000256" key="1">
    <source>
        <dbReference type="ARBA" id="ARBA00023015"/>
    </source>
</evidence>
<dbReference type="AlphaFoldDB" id="A0A7Z2VPX8"/>
<keyword evidence="1" id="KW-0805">Transcription regulation</keyword>
<evidence type="ECO:0000256" key="3">
    <source>
        <dbReference type="ARBA" id="ARBA00023163"/>
    </source>
</evidence>
<dbReference type="InterPro" id="IPR020449">
    <property type="entry name" value="Tscrpt_reg_AraC-type_HTH"/>
</dbReference>
<keyword evidence="3" id="KW-0804">Transcription</keyword>
<keyword evidence="2" id="KW-0238">DNA-binding</keyword>
<dbReference type="InterPro" id="IPR011006">
    <property type="entry name" value="CheY-like_superfamily"/>
</dbReference>
<reference evidence="7 8" key="1">
    <citation type="submission" date="2020-04" db="EMBL/GenBank/DDBJ databases">
        <title>Genome sequencing of novel species.</title>
        <authorList>
            <person name="Heo J."/>
            <person name="Kim S.-J."/>
            <person name="Kim J.-S."/>
            <person name="Hong S.-B."/>
            <person name="Kwon S.-W."/>
        </authorList>
    </citation>
    <scope>NUCLEOTIDE SEQUENCE [LARGE SCALE GENOMIC DNA]</scope>
    <source>
        <strain evidence="7 8">MFER-1</strain>
    </source>
</reference>
<dbReference type="SUPFAM" id="SSF46689">
    <property type="entry name" value="Homeodomain-like"/>
    <property type="match status" value="2"/>
</dbReference>
<evidence type="ECO:0000313" key="8">
    <source>
        <dbReference type="Proteomes" id="UP000502248"/>
    </source>
</evidence>
<keyword evidence="8" id="KW-1185">Reference proteome</keyword>
<evidence type="ECO:0000256" key="4">
    <source>
        <dbReference type="PROSITE-ProRule" id="PRU00169"/>
    </source>
</evidence>
<dbReference type="EMBL" id="CP051680">
    <property type="protein sequence ID" value="QJD86969.1"/>
    <property type="molecule type" value="Genomic_DNA"/>
</dbReference>
<evidence type="ECO:0000259" key="6">
    <source>
        <dbReference type="PROSITE" id="PS50110"/>
    </source>
</evidence>
<evidence type="ECO:0000313" key="7">
    <source>
        <dbReference type="EMBL" id="QJD86969.1"/>
    </source>
</evidence>
<dbReference type="Gene3D" id="3.40.50.2300">
    <property type="match status" value="1"/>
</dbReference>
<dbReference type="GO" id="GO:0043565">
    <property type="term" value="F:sequence-specific DNA binding"/>
    <property type="evidence" value="ECO:0007669"/>
    <property type="project" value="InterPro"/>
</dbReference>
<dbReference type="InterPro" id="IPR009057">
    <property type="entry name" value="Homeodomain-like_sf"/>
</dbReference>
<sequence length="527" mass="59981">MSYKAMIVEDNAIYRYAVKTIIDWPANGFDLAAEAINGKQALQYMETERFDLILTDVSMPEMDGIDLIQAVKSKTPDTIVVMLSSFDDFRFVKDSLKLGAQDYLLKHDLEPESLLRMLGQVRERLERNRSAHERQEADRMEAESMFMKRIMLGELTNKDDIDRKAAERGFSMRESSYNVMLVVCLPEFDADIGDNEEHAKKRIETGVQHWLLDQSGNVKALTVALSPGKYVILLSFRGGRNEKDIGDAAGELASGLIAAGNLIHRSLSVGINGISVELSELKMRLEQTEAALYQTAYEGWNRIYAVDKAKQAAIDLDPAYLHHWMSALKEGNFEAVESALEALFRHVRTIRLPKQAMRQLLFNVFALLGVQAEARNIRSAVPGDWHGTVIRALERLDSVERLHEQVLAYCRTVFETNRSKKVYRKEIQLAIALIDARYREDLSLAKLSHELNFSANYLSNLFRAETGMRVIEYLNRVRMDKAKQLLADPRLKVYEVAEKVGYQDTSYFCKVFKEVTGVTVSEFRKIG</sequence>
<dbReference type="SUPFAM" id="SSF52172">
    <property type="entry name" value="CheY-like"/>
    <property type="match status" value="1"/>
</dbReference>
<dbReference type="Proteomes" id="UP000502248">
    <property type="component" value="Chromosome"/>
</dbReference>
<feature type="domain" description="HTH araC/xylS-type" evidence="5">
    <location>
        <begin position="428"/>
        <end position="526"/>
    </location>
</feature>
<dbReference type="PRINTS" id="PR00032">
    <property type="entry name" value="HTHARAC"/>
</dbReference>
<dbReference type="CDD" id="cd17536">
    <property type="entry name" value="REC_YesN-like"/>
    <property type="match status" value="1"/>
</dbReference>
<organism evidence="7 8">
    <name type="scientific">Cohnella herbarum</name>
    <dbReference type="NCBI Taxonomy" id="2728023"/>
    <lineage>
        <taxon>Bacteria</taxon>
        <taxon>Bacillati</taxon>
        <taxon>Bacillota</taxon>
        <taxon>Bacilli</taxon>
        <taxon>Bacillales</taxon>
        <taxon>Paenibacillaceae</taxon>
        <taxon>Cohnella</taxon>
    </lineage>
</organism>